<dbReference type="Proteomes" id="UP000235672">
    <property type="component" value="Unassembled WGS sequence"/>
</dbReference>
<comment type="similarity">
    <text evidence="1">Belongs to the SUN family.</text>
</comment>
<accession>A0A2J6Q575</accession>
<feature type="compositionally biased region" description="Polar residues" evidence="2">
    <location>
        <begin position="423"/>
        <end position="442"/>
    </location>
</feature>
<dbReference type="InterPro" id="IPR053088">
    <property type="entry name" value="Beta-glucosidase/SUN-like"/>
</dbReference>
<proteinExistence type="inferred from homology"/>
<dbReference type="AlphaFoldDB" id="A0A2J6Q575"/>
<organism evidence="4 5">
    <name type="scientific">Hyaloscypha hepaticicola</name>
    <dbReference type="NCBI Taxonomy" id="2082293"/>
    <lineage>
        <taxon>Eukaryota</taxon>
        <taxon>Fungi</taxon>
        <taxon>Dikarya</taxon>
        <taxon>Ascomycota</taxon>
        <taxon>Pezizomycotina</taxon>
        <taxon>Leotiomycetes</taxon>
        <taxon>Helotiales</taxon>
        <taxon>Hyaloscyphaceae</taxon>
        <taxon>Hyaloscypha</taxon>
    </lineage>
</organism>
<dbReference type="PANTHER" id="PTHR31654">
    <property type="entry name" value="SECRETED BETA-GLUCOSIDASE ADG3-RELATED"/>
    <property type="match status" value="1"/>
</dbReference>
<dbReference type="Pfam" id="PF03856">
    <property type="entry name" value="SUN"/>
    <property type="match status" value="1"/>
</dbReference>
<dbReference type="STRING" id="1745343.A0A2J6Q575"/>
<keyword evidence="4" id="KW-0378">Hydrolase</keyword>
<feature type="region of interest" description="Disordered" evidence="2">
    <location>
        <begin position="386"/>
        <end position="445"/>
    </location>
</feature>
<keyword evidence="3" id="KW-0732">Signal</keyword>
<gene>
    <name evidence="4" type="ORF">NA56DRAFT_125980</name>
</gene>
<dbReference type="OrthoDB" id="5554151at2759"/>
<feature type="compositionally biased region" description="Low complexity" evidence="2">
    <location>
        <begin position="338"/>
        <end position="358"/>
    </location>
</feature>
<reference evidence="4 5" key="1">
    <citation type="submission" date="2016-05" db="EMBL/GenBank/DDBJ databases">
        <title>A degradative enzymes factory behind the ericoid mycorrhizal symbiosis.</title>
        <authorList>
            <consortium name="DOE Joint Genome Institute"/>
            <person name="Martino E."/>
            <person name="Morin E."/>
            <person name="Grelet G."/>
            <person name="Kuo A."/>
            <person name="Kohler A."/>
            <person name="Daghino S."/>
            <person name="Barry K."/>
            <person name="Choi C."/>
            <person name="Cichocki N."/>
            <person name="Clum A."/>
            <person name="Copeland A."/>
            <person name="Hainaut M."/>
            <person name="Haridas S."/>
            <person name="Labutti K."/>
            <person name="Lindquist E."/>
            <person name="Lipzen A."/>
            <person name="Khouja H.-R."/>
            <person name="Murat C."/>
            <person name="Ohm R."/>
            <person name="Olson A."/>
            <person name="Spatafora J."/>
            <person name="Veneault-Fourrey C."/>
            <person name="Henrissat B."/>
            <person name="Grigoriev I."/>
            <person name="Martin F."/>
            <person name="Perotto S."/>
        </authorList>
    </citation>
    <scope>NUCLEOTIDE SEQUENCE [LARGE SCALE GENOMIC DNA]</scope>
    <source>
        <strain evidence="4 5">UAMH 7357</strain>
    </source>
</reference>
<name>A0A2J6Q575_9HELO</name>
<dbReference type="EMBL" id="KZ613481">
    <property type="protein sequence ID" value="PMD21393.1"/>
    <property type="molecule type" value="Genomic_DNA"/>
</dbReference>
<evidence type="ECO:0000313" key="5">
    <source>
        <dbReference type="Proteomes" id="UP000235672"/>
    </source>
</evidence>
<dbReference type="PANTHER" id="PTHR31654:SF0">
    <property type="entry name" value="SECRETED BETA-GLUCOSIDASE ADG3-RELATED"/>
    <property type="match status" value="1"/>
</dbReference>
<protein>
    <submittedName>
        <fullName evidence="4">Glycoside hydrolase family 132 protein</fullName>
    </submittedName>
</protein>
<sequence length="468" mass="47806">MKLLDIQAAIGTAILLLSLPCDAKHGHSHQLTHLDGKRSNHRHLHKTIQASPREEGIQDGLEKRGQCAFPASAPGLVAVPGAQNAGWAMSPDQPCTPGNYCPYACEPTMVGCQWDPAATAYVYPENMHGGLYCDNNGNIQKPFPNKPYCEPGTGAVGAQNTLSKNVAFCQTVLPGNEAMLIPTNVDANSWAGLAVPGPDYWIGSSAHFYVNTPGYSTEEACIWGDSSKPVGNWAPYVVGGQTTANGETFYKIGWNPIYCNDFPGVLPNFGVKIECSGSGCNGVPCSIDPSVVGYGGVTSADSASGAGGANFCVVTIPSGGTANVVVFAAGNSNAGSGSPGASSKYSAAPAPSTSAPAPSSTPPPTTSSSAAPTTSKASHYIELLPSSSVNTTSPTPTPNLGAILFQNDNESSSSSGAAMPSGTGYSTANLTAPSPIPSTTRKSGAPEKFASGSFLGFVILFAAAGYLL</sequence>
<feature type="chain" id="PRO_5014471204" evidence="3">
    <location>
        <begin position="24"/>
        <end position="468"/>
    </location>
</feature>
<evidence type="ECO:0000256" key="1">
    <source>
        <dbReference type="ARBA" id="ARBA00010579"/>
    </source>
</evidence>
<feature type="signal peptide" evidence="3">
    <location>
        <begin position="1"/>
        <end position="23"/>
    </location>
</feature>
<evidence type="ECO:0000313" key="4">
    <source>
        <dbReference type="EMBL" id="PMD21393.1"/>
    </source>
</evidence>
<dbReference type="GO" id="GO:0016787">
    <property type="term" value="F:hydrolase activity"/>
    <property type="evidence" value="ECO:0007669"/>
    <property type="project" value="UniProtKB-KW"/>
</dbReference>
<dbReference type="InterPro" id="IPR005556">
    <property type="entry name" value="SUN"/>
</dbReference>
<evidence type="ECO:0000256" key="3">
    <source>
        <dbReference type="SAM" id="SignalP"/>
    </source>
</evidence>
<feature type="region of interest" description="Disordered" evidence="2">
    <location>
        <begin position="338"/>
        <end position="374"/>
    </location>
</feature>
<keyword evidence="5" id="KW-1185">Reference proteome</keyword>
<evidence type="ECO:0000256" key="2">
    <source>
        <dbReference type="SAM" id="MobiDB-lite"/>
    </source>
</evidence>